<name>A0ACB8QZ58_9AGAM</name>
<sequence length="400" mass="43116">MAFTVLASFSLLALVVTARPIIPASSQSRGYNSNLDLQSAVQAVFQSRTKNSIDILGIPDSNYDIRFISAEEQQAYLSQLDSSAIKALVPLDENRPLSEDEKKLIEMLGTSDRMEDVEGASMVPEDPAFSPSISSVDSGIGSTTEEAGVASSHVLPPTLPSPQSEPVIIAISCVFALLSLLCIGAFLYAVYYVRAYVLGSRTAWDLLPQLEKQQQLARRFDDGTPSPYDEKQWSGLGFRSQRAIFPGGFGDEKTGLESDTDDDYEDAVSGETTPTATPRATMTALPSEGIINPLLIPLPSSPYCRPIELEDNVSDFGTPNSTPQQRTVALPDDVSSPGRASALDFAFALQLRPGFGVGADPAWLVRFLMAMFGWVAVLVSGPARQQPAPVPRRITPPRAQ</sequence>
<dbReference type="EMBL" id="MU273466">
    <property type="protein sequence ID" value="KAI0037008.1"/>
    <property type="molecule type" value="Genomic_DNA"/>
</dbReference>
<keyword evidence="2" id="KW-1185">Reference proteome</keyword>
<reference evidence="1" key="1">
    <citation type="submission" date="2021-02" db="EMBL/GenBank/DDBJ databases">
        <authorList>
            <consortium name="DOE Joint Genome Institute"/>
            <person name="Ahrendt S."/>
            <person name="Looney B.P."/>
            <person name="Miyauchi S."/>
            <person name="Morin E."/>
            <person name="Drula E."/>
            <person name="Courty P.E."/>
            <person name="Chicoki N."/>
            <person name="Fauchery L."/>
            <person name="Kohler A."/>
            <person name="Kuo A."/>
            <person name="Labutti K."/>
            <person name="Pangilinan J."/>
            <person name="Lipzen A."/>
            <person name="Riley R."/>
            <person name="Andreopoulos W."/>
            <person name="He G."/>
            <person name="Johnson J."/>
            <person name="Barry K.W."/>
            <person name="Grigoriev I.V."/>
            <person name="Nagy L."/>
            <person name="Hibbett D."/>
            <person name="Henrissat B."/>
            <person name="Matheny P.B."/>
            <person name="Labbe J."/>
            <person name="Martin F."/>
        </authorList>
    </citation>
    <scope>NUCLEOTIDE SEQUENCE</scope>
    <source>
        <strain evidence="1">EC-137</strain>
    </source>
</reference>
<dbReference type="Proteomes" id="UP000814128">
    <property type="component" value="Unassembled WGS sequence"/>
</dbReference>
<accession>A0ACB8QZ58</accession>
<protein>
    <submittedName>
        <fullName evidence="1">Uncharacterized protein</fullName>
    </submittedName>
</protein>
<proteinExistence type="predicted"/>
<evidence type="ECO:0000313" key="2">
    <source>
        <dbReference type="Proteomes" id="UP000814128"/>
    </source>
</evidence>
<comment type="caution">
    <text evidence="1">The sequence shown here is derived from an EMBL/GenBank/DDBJ whole genome shotgun (WGS) entry which is preliminary data.</text>
</comment>
<organism evidence="1 2">
    <name type="scientific">Vararia minispora EC-137</name>
    <dbReference type="NCBI Taxonomy" id="1314806"/>
    <lineage>
        <taxon>Eukaryota</taxon>
        <taxon>Fungi</taxon>
        <taxon>Dikarya</taxon>
        <taxon>Basidiomycota</taxon>
        <taxon>Agaricomycotina</taxon>
        <taxon>Agaricomycetes</taxon>
        <taxon>Russulales</taxon>
        <taxon>Lachnocladiaceae</taxon>
        <taxon>Vararia</taxon>
    </lineage>
</organism>
<evidence type="ECO:0000313" key="1">
    <source>
        <dbReference type="EMBL" id="KAI0037008.1"/>
    </source>
</evidence>
<gene>
    <name evidence="1" type="ORF">K488DRAFT_81510</name>
</gene>
<reference evidence="1" key="2">
    <citation type="journal article" date="2022" name="New Phytol.">
        <title>Evolutionary transition to the ectomycorrhizal habit in the genomes of a hyperdiverse lineage of mushroom-forming fungi.</title>
        <authorList>
            <person name="Looney B."/>
            <person name="Miyauchi S."/>
            <person name="Morin E."/>
            <person name="Drula E."/>
            <person name="Courty P.E."/>
            <person name="Kohler A."/>
            <person name="Kuo A."/>
            <person name="LaButti K."/>
            <person name="Pangilinan J."/>
            <person name="Lipzen A."/>
            <person name="Riley R."/>
            <person name="Andreopoulos W."/>
            <person name="He G."/>
            <person name="Johnson J."/>
            <person name="Nolan M."/>
            <person name="Tritt A."/>
            <person name="Barry K.W."/>
            <person name="Grigoriev I.V."/>
            <person name="Nagy L.G."/>
            <person name="Hibbett D."/>
            <person name="Henrissat B."/>
            <person name="Matheny P.B."/>
            <person name="Labbe J."/>
            <person name="Martin F.M."/>
        </authorList>
    </citation>
    <scope>NUCLEOTIDE SEQUENCE</scope>
    <source>
        <strain evidence="1">EC-137</strain>
    </source>
</reference>